<feature type="transmembrane region" description="Helical" evidence="8">
    <location>
        <begin position="100"/>
        <end position="133"/>
    </location>
</feature>
<evidence type="ECO:0000313" key="11">
    <source>
        <dbReference type="Proteomes" id="UP000679126"/>
    </source>
</evidence>
<keyword evidence="4 10" id="KW-0808">Transferase</keyword>
<keyword evidence="11" id="KW-1185">Reference proteome</keyword>
<feature type="domain" description="Glycosyltransferase RgtA/B/C/D-like" evidence="9">
    <location>
        <begin position="51"/>
        <end position="200"/>
    </location>
</feature>
<accession>A0ABS3YEV2</accession>
<keyword evidence="7 8" id="KW-0472">Membrane</keyword>
<keyword evidence="2" id="KW-1003">Cell membrane</keyword>
<feature type="transmembrane region" description="Helical" evidence="8">
    <location>
        <begin position="145"/>
        <end position="169"/>
    </location>
</feature>
<evidence type="ECO:0000256" key="5">
    <source>
        <dbReference type="ARBA" id="ARBA00022692"/>
    </source>
</evidence>
<evidence type="ECO:0000256" key="7">
    <source>
        <dbReference type="ARBA" id="ARBA00023136"/>
    </source>
</evidence>
<feature type="transmembrane region" description="Helical" evidence="8">
    <location>
        <begin position="71"/>
        <end position="88"/>
    </location>
</feature>
<comment type="subcellular location">
    <subcellularLocation>
        <location evidence="1">Cell membrane</location>
        <topology evidence="1">Multi-pass membrane protein</topology>
    </subcellularLocation>
</comment>
<dbReference type="InterPro" id="IPR038731">
    <property type="entry name" value="RgtA/B/C-like"/>
</dbReference>
<feature type="transmembrane region" description="Helical" evidence="8">
    <location>
        <begin position="181"/>
        <end position="200"/>
    </location>
</feature>
<feature type="transmembrane region" description="Helical" evidence="8">
    <location>
        <begin position="284"/>
        <end position="302"/>
    </location>
</feature>
<keyword evidence="6 8" id="KW-1133">Transmembrane helix</keyword>
<evidence type="ECO:0000256" key="6">
    <source>
        <dbReference type="ARBA" id="ARBA00022989"/>
    </source>
</evidence>
<name>A0ABS3YEV2_9BACT</name>
<evidence type="ECO:0000313" key="10">
    <source>
        <dbReference type="EMBL" id="MBO9153198.1"/>
    </source>
</evidence>
<feature type="transmembrane region" description="Helical" evidence="8">
    <location>
        <begin position="314"/>
        <end position="332"/>
    </location>
</feature>
<evidence type="ECO:0000259" key="9">
    <source>
        <dbReference type="Pfam" id="PF13231"/>
    </source>
</evidence>
<dbReference type="PANTHER" id="PTHR33908">
    <property type="entry name" value="MANNOSYLTRANSFERASE YKCB-RELATED"/>
    <property type="match status" value="1"/>
</dbReference>
<evidence type="ECO:0000256" key="1">
    <source>
        <dbReference type="ARBA" id="ARBA00004651"/>
    </source>
</evidence>
<gene>
    <name evidence="10" type="ORF">J7I43_13305</name>
</gene>
<feature type="transmembrane region" description="Helical" evidence="8">
    <location>
        <begin position="229"/>
        <end position="249"/>
    </location>
</feature>
<comment type="caution">
    <text evidence="10">The sequence shown here is derived from an EMBL/GenBank/DDBJ whole genome shotgun (WGS) entry which is preliminary data.</text>
</comment>
<evidence type="ECO:0000256" key="4">
    <source>
        <dbReference type="ARBA" id="ARBA00022679"/>
    </source>
</evidence>
<evidence type="ECO:0000256" key="2">
    <source>
        <dbReference type="ARBA" id="ARBA00022475"/>
    </source>
</evidence>
<dbReference type="Pfam" id="PF13231">
    <property type="entry name" value="PMT_2"/>
    <property type="match status" value="1"/>
</dbReference>
<dbReference type="GO" id="GO:0016757">
    <property type="term" value="F:glycosyltransferase activity"/>
    <property type="evidence" value="ECO:0007669"/>
    <property type="project" value="UniProtKB-KW"/>
</dbReference>
<dbReference type="Proteomes" id="UP000679126">
    <property type="component" value="Unassembled WGS sequence"/>
</dbReference>
<reference evidence="11" key="1">
    <citation type="submission" date="2021-03" db="EMBL/GenBank/DDBJ databases">
        <title>Assistant Professor.</title>
        <authorList>
            <person name="Huq M.A."/>
        </authorList>
    </citation>
    <scope>NUCLEOTIDE SEQUENCE [LARGE SCALE GENOMIC DNA]</scope>
    <source>
        <strain evidence="11">MAH-28</strain>
    </source>
</reference>
<organism evidence="10 11">
    <name type="scientific">Chitinophaga chungangae</name>
    <dbReference type="NCBI Taxonomy" id="2821488"/>
    <lineage>
        <taxon>Bacteria</taxon>
        <taxon>Pseudomonadati</taxon>
        <taxon>Bacteroidota</taxon>
        <taxon>Chitinophagia</taxon>
        <taxon>Chitinophagales</taxon>
        <taxon>Chitinophagaceae</taxon>
        <taxon>Chitinophaga</taxon>
    </lineage>
</organism>
<dbReference type="PANTHER" id="PTHR33908:SF11">
    <property type="entry name" value="MEMBRANE PROTEIN"/>
    <property type="match status" value="1"/>
</dbReference>
<dbReference type="EMBL" id="JAGHKP010000002">
    <property type="protein sequence ID" value="MBO9153198.1"/>
    <property type="molecule type" value="Genomic_DNA"/>
</dbReference>
<protein>
    <submittedName>
        <fullName evidence="10">Glycosyltransferase family 39 protein</fullName>
        <ecNumber evidence="10">2.4.-.-</ecNumber>
    </submittedName>
</protein>
<dbReference type="EC" id="2.4.-.-" evidence="10"/>
<keyword evidence="3 10" id="KW-0328">Glycosyltransferase</keyword>
<feature type="transmembrane region" description="Helical" evidence="8">
    <location>
        <begin position="261"/>
        <end position="278"/>
    </location>
</feature>
<dbReference type="RefSeq" id="WP_209146170.1">
    <property type="nucleotide sequence ID" value="NZ_JAGHKP010000002.1"/>
</dbReference>
<dbReference type="InterPro" id="IPR050297">
    <property type="entry name" value="LipidA_mod_glycosyltrf_83"/>
</dbReference>
<keyword evidence="5 8" id="KW-0812">Transmembrane</keyword>
<proteinExistence type="predicted"/>
<sequence length="562" mass="65422">MIRFFTKDQYKNLVWAVWVLLALFQAGFTQLMDDEAYYWVYSRHLDWGYFDHPPMIALLIKAGYALFHNELGVRLGMVALNLGTLVLTDKLIPQKDNRVFYLLLAGMGVMQLGGMLAVPDLPLIFFATLYFYIYRGFLESQSWKNTLLLGLSMALMFYSKYHGVLLVFFTVLSNLSLLRLYRFWIAVFITTALFFPHLYWQYSHDFPSLQYHLVERNSNRYHYSHTLDYILGQVLLFGPLVGWLILYYAFRTPIAGTFERALKFSLVGVLVFFLFSTFKGRVEANWTVMIFTPMMILAHQGIVRHGYSAKIFQYTWWLSILIVCITRVYMVWDFLPGVRIRPEIHHNREWTAAIAEKAGGRPVVFMNSYQRPSKYMFYTGNEAYSLNTIPSRRSQYNFWHTEEDLWGKEVLISAPDKYYFGPYEGVDSLNTSQGRFFNRVEKEYYSYSLIQFVPAGKSFTINNDKSITVRFAVKNGYNVPVKFPSSKSPEIGYTIWNKDDLKEEKYQQSLSEVLTQDSVDIVIYSPGATWGEFKVKAGITAPPYPSALMTHNSPVMKLDIKM</sequence>
<evidence type="ECO:0000256" key="3">
    <source>
        <dbReference type="ARBA" id="ARBA00022676"/>
    </source>
</evidence>
<evidence type="ECO:0000256" key="8">
    <source>
        <dbReference type="SAM" id="Phobius"/>
    </source>
</evidence>